<sequence>MLKNLFYDVDNSDQLFLAFLEISIFITVAQAFHLASLKYKLPSIFGEILTGIILGPFALGTFLNSIIGLNIFTINNYLLLFSQFSVILLIFAAGLEHGFRSLRSSGLYALLAASIGAILPFVGVYYVMTFFTSKGVALLMGAATGATSLAAVSSIIEGMGIQREKFVKILTSSAAIDDVVSFIILSIALSLIEGIKGGYLGLLKTASFVVISWIIILLVSVLIIPRLLSVVSDNLVVETSLMILFILTVIMITLGFSPIIAAFIAGIAIAESRKAERIKGMVTALLSIFGSIFFVTIGAETNVLSFVNLQVLEIGILITALASILKFVGILPFAFLYTRKMKHAIMTSFGMIPRGEMGLVIASLAFADNIFSQNNLSEVVFMSLLTTVIGGMFFNLSVRKWLSSTQ</sequence>
<evidence type="ECO:0000256" key="1">
    <source>
        <dbReference type="ARBA" id="ARBA00004141"/>
    </source>
</evidence>
<dbReference type="OrthoDB" id="12029at2157"/>
<evidence type="ECO:0000256" key="9">
    <source>
        <dbReference type="ARBA" id="ARBA00023201"/>
    </source>
</evidence>
<dbReference type="GO" id="GO:0006814">
    <property type="term" value="P:sodium ion transport"/>
    <property type="evidence" value="ECO:0007669"/>
    <property type="project" value="UniProtKB-KW"/>
</dbReference>
<keyword evidence="8 10" id="KW-0472">Membrane</keyword>
<evidence type="ECO:0000256" key="4">
    <source>
        <dbReference type="ARBA" id="ARBA00022692"/>
    </source>
</evidence>
<dbReference type="Proteomes" id="UP000248044">
    <property type="component" value="Chromosome"/>
</dbReference>
<reference evidence="12 13" key="1">
    <citation type="submission" date="2018-05" db="EMBL/GenBank/DDBJ databases">
        <title>Complete Genome Sequences of Extremely Thermoacidophilic, Metal-Mobilizing Type-Strain Members of the Archaeal Family Sulfolobaceae: Acidianus brierleyi DSM-1651T, Acidianus sulfidivorans DSM-18786T, Metallosphaera hakonensis DSM-7519T, and Metallosphaera prunae DSM-10039T.</title>
        <authorList>
            <person name="Counts J.A."/>
            <person name="Kelly R.M."/>
        </authorList>
    </citation>
    <scope>NUCLEOTIDE SEQUENCE [LARGE SCALE GENOMIC DNA]</scope>
    <source>
        <strain evidence="12 13">DSM 1651</strain>
    </source>
</reference>
<feature type="transmembrane region" description="Helical" evidence="10">
    <location>
        <begin position="77"/>
        <end position="95"/>
    </location>
</feature>
<evidence type="ECO:0000259" key="11">
    <source>
        <dbReference type="Pfam" id="PF00999"/>
    </source>
</evidence>
<dbReference type="GO" id="GO:0015297">
    <property type="term" value="F:antiporter activity"/>
    <property type="evidence" value="ECO:0007669"/>
    <property type="project" value="UniProtKB-KW"/>
</dbReference>
<feature type="domain" description="Cation/H+ exchanger transmembrane" evidence="11">
    <location>
        <begin position="31"/>
        <end position="394"/>
    </location>
</feature>
<dbReference type="Gene3D" id="1.20.1530.20">
    <property type="match status" value="1"/>
</dbReference>
<feature type="transmembrane region" description="Helical" evidence="10">
    <location>
        <begin position="134"/>
        <end position="156"/>
    </location>
</feature>
<name>A0A2U9IDP3_9CREN</name>
<keyword evidence="2" id="KW-0813">Transport</keyword>
<evidence type="ECO:0000256" key="7">
    <source>
        <dbReference type="ARBA" id="ARBA00023065"/>
    </source>
</evidence>
<keyword evidence="13" id="KW-1185">Reference proteome</keyword>
<evidence type="ECO:0000256" key="5">
    <source>
        <dbReference type="ARBA" id="ARBA00022989"/>
    </source>
</evidence>
<evidence type="ECO:0000313" key="12">
    <source>
        <dbReference type="EMBL" id="AWR94110.1"/>
    </source>
</evidence>
<keyword evidence="9" id="KW-0739">Sodium transport</keyword>
<dbReference type="EMBL" id="CP029289">
    <property type="protein sequence ID" value="AWR94110.1"/>
    <property type="molecule type" value="Genomic_DNA"/>
</dbReference>
<dbReference type="KEGG" id="abri:DFR85_05380"/>
<dbReference type="GO" id="GO:1902600">
    <property type="term" value="P:proton transmembrane transport"/>
    <property type="evidence" value="ECO:0007669"/>
    <property type="project" value="InterPro"/>
</dbReference>
<keyword evidence="6" id="KW-0915">Sodium</keyword>
<dbReference type="AlphaFoldDB" id="A0A2U9IDP3"/>
<feature type="transmembrane region" description="Helical" evidence="10">
    <location>
        <begin position="206"/>
        <end position="228"/>
    </location>
</feature>
<feature type="transmembrane region" description="Helical" evidence="10">
    <location>
        <begin position="379"/>
        <end position="398"/>
    </location>
</feature>
<proteinExistence type="predicted"/>
<gene>
    <name evidence="12" type="ORF">DFR85_05380</name>
</gene>
<comment type="subcellular location">
    <subcellularLocation>
        <location evidence="1">Membrane</location>
        <topology evidence="1">Multi-pass membrane protein</topology>
    </subcellularLocation>
</comment>
<feature type="transmembrane region" description="Helical" evidence="10">
    <location>
        <begin position="281"/>
        <end position="299"/>
    </location>
</feature>
<dbReference type="Pfam" id="PF00999">
    <property type="entry name" value="Na_H_Exchanger"/>
    <property type="match status" value="1"/>
</dbReference>
<feature type="transmembrane region" description="Helical" evidence="10">
    <location>
        <begin position="48"/>
        <end position="71"/>
    </location>
</feature>
<evidence type="ECO:0000313" key="13">
    <source>
        <dbReference type="Proteomes" id="UP000248044"/>
    </source>
</evidence>
<feature type="transmembrane region" description="Helical" evidence="10">
    <location>
        <begin position="311"/>
        <end position="337"/>
    </location>
</feature>
<dbReference type="PANTHER" id="PTHR43562:SF3">
    <property type="entry name" value="SODIUM ION_PROTON EXCHANGER (EUROFUNG)"/>
    <property type="match status" value="1"/>
</dbReference>
<evidence type="ECO:0000256" key="8">
    <source>
        <dbReference type="ARBA" id="ARBA00023136"/>
    </source>
</evidence>
<feature type="transmembrane region" description="Helical" evidence="10">
    <location>
        <begin position="15"/>
        <end position="36"/>
    </location>
</feature>
<feature type="transmembrane region" description="Helical" evidence="10">
    <location>
        <begin position="240"/>
        <end position="269"/>
    </location>
</feature>
<organism evidence="12 13">
    <name type="scientific">Acidianus brierleyi</name>
    <dbReference type="NCBI Taxonomy" id="41673"/>
    <lineage>
        <taxon>Archaea</taxon>
        <taxon>Thermoproteota</taxon>
        <taxon>Thermoprotei</taxon>
        <taxon>Sulfolobales</taxon>
        <taxon>Sulfolobaceae</taxon>
        <taxon>Acidianus</taxon>
    </lineage>
</organism>
<evidence type="ECO:0000256" key="3">
    <source>
        <dbReference type="ARBA" id="ARBA00022449"/>
    </source>
</evidence>
<keyword evidence="3" id="KW-0050">Antiport</keyword>
<dbReference type="PANTHER" id="PTHR43562">
    <property type="entry name" value="NAPA-TYPE SODIUM/HYDROGEN ANTIPORTER"/>
    <property type="match status" value="1"/>
</dbReference>
<accession>A0A2U9IDP3</accession>
<feature type="transmembrane region" description="Helical" evidence="10">
    <location>
        <begin position="107"/>
        <end position="128"/>
    </location>
</feature>
<evidence type="ECO:0000256" key="10">
    <source>
        <dbReference type="SAM" id="Phobius"/>
    </source>
</evidence>
<evidence type="ECO:0000256" key="6">
    <source>
        <dbReference type="ARBA" id="ARBA00023053"/>
    </source>
</evidence>
<dbReference type="GO" id="GO:0016020">
    <property type="term" value="C:membrane"/>
    <property type="evidence" value="ECO:0007669"/>
    <property type="project" value="UniProtKB-SubCell"/>
</dbReference>
<evidence type="ECO:0000256" key="2">
    <source>
        <dbReference type="ARBA" id="ARBA00022448"/>
    </source>
</evidence>
<keyword evidence="5 10" id="KW-1133">Transmembrane helix</keyword>
<dbReference type="InterPro" id="IPR038770">
    <property type="entry name" value="Na+/solute_symporter_sf"/>
</dbReference>
<keyword evidence="7" id="KW-0406">Ion transport</keyword>
<dbReference type="InterPro" id="IPR006153">
    <property type="entry name" value="Cation/H_exchanger_TM"/>
</dbReference>
<protein>
    <submittedName>
        <fullName evidence="12">Cation:proton antiporter</fullName>
    </submittedName>
</protein>
<feature type="transmembrane region" description="Helical" evidence="10">
    <location>
        <begin position="349"/>
        <end position="367"/>
    </location>
</feature>
<keyword evidence="4 10" id="KW-0812">Transmembrane</keyword>